<reference evidence="2 3" key="1">
    <citation type="submission" date="2024-08" db="EMBL/GenBank/DDBJ databases">
        <authorList>
            <person name="Cucini C."/>
            <person name="Frati F."/>
        </authorList>
    </citation>
    <scope>NUCLEOTIDE SEQUENCE [LARGE SCALE GENOMIC DNA]</scope>
</reference>
<sequence length="407" mass="46599">MGTPLQWLSFAIPFRIYDPFFPFPFKWITSEKKLLSRSHFEESTGKFKNSIWLGPIIIIITCCLFGLNIIKLCKLGKSERKTLQFYFQFVAAIAQFLLAGVFTQYSVYYTKNANEMGVLFTDSHKAMTEGIDRFNGWHLVQMPPFYRDILGVAFCAFTLLPIFSMLCVPPTGVYFGIDPLGHFMPNVATVKLQWIVLIIFIRVAFYVVEVLVTARWICFVCIHLAMVLSIGNMALGLLLKVVCERKPRFLKRPRKWEEFLIFIVVLQRRIVLHTQIWSRNIGSLIFIIYTSGIDLWSASNYTLILLRSALNVILTVIFILVSGLSLAVFLVLVPFVSNIAINSQNLNRKLVSEMKCYKLGNRYAKTLRGARISTPFFTFTGNNFPNLLGIPFDITMNLVLTFPVTIQ</sequence>
<feature type="transmembrane region" description="Helical" evidence="1">
    <location>
        <begin position="51"/>
        <end position="73"/>
    </location>
</feature>
<evidence type="ECO:0000313" key="3">
    <source>
        <dbReference type="Proteomes" id="UP001642540"/>
    </source>
</evidence>
<accession>A0ABP1PZJ6</accession>
<proteinExistence type="predicted"/>
<keyword evidence="3" id="KW-1185">Reference proteome</keyword>
<keyword evidence="1" id="KW-1133">Transmembrane helix</keyword>
<keyword evidence="1" id="KW-0812">Transmembrane</keyword>
<keyword evidence="1" id="KW-0472">Membrane</keyword>
<feature type="transmembrane region" description="Helical" evidence="1">
    <location>
        <begin position="214"/>
        <end position="239"/>
    </location>
</feature>
<feature type="transmembrane region" description="Helical" evidence="1">
    <location>
        <begin position="284"/>
        <end position="306"/>
    </location>
</feature>
<feature type="transmembrane region" description="Helical" evidence="1">
    <location>
        <begin position="85"/>
        <end position="107"/>
    </location>
</feature>
<name>A0ABP1PZJ6_9HEXA</name>
<feature type="transmembrane region" description="Helical" evidence="1">
    <location>
        <begin position="313"/>
        <end position="336"/>
    </location>
</feature>
<dbReference type="EMBL" id="CAXLJM020000017">
    <property type="protein sequence ID" value="CAL8083794.1"/>
    <property type="molecule type" value="Genomic_DNA"/>
</dbReference>
<organism evidence="2 3">
    <name type="scientific">Orchesella dallaii</name>
    <dbReference type="NCBI Taxonomy" id="48710"/>
    <lineage>
        <taxon>Eukaryota</taxon>
        <taxon>Metazoa</taxon>
        <taxon>Ecdysozoa</taxon>
        <taxon>Arthropoda</taxon>
        <taxon>Hexapoda</taxon>
        <taxon>Collembola</taxon>
        <taxon>Entomobryomorpha</taxon>
        <taxon>Entomobryoidea</taxon>
        <taxon>Orchesellidae</taxon>
        <taxon>Orchesellinae</taxon>
        <taxon>Orchesella</taxon>
    </lineage>
</organism>
<comment type="caution">
    <text evidence="2">The sequence shown here is derived from an EMBL/GenBank/DDBJ whole genome shotgun (WGS) entry which is preliminary data.</text>
</comment>
<gene>
    <name evidence="2" type="ORF">ODALV1_LOCUS5599</name>
</gene>
<protein>
    <submittedName>
        <fullName evidence="2">Uncharacterized protein</fullName>
    </submittedName>
</protein>
<evidence type="ECO:0000256" key="1">
    <source>
        <dbReference type="SAM" id="Phobius"/>
    </source>
</evidence>
<feature type="transmembrane region" description="Helical" evidence="1">
    <location>
        <begin position="149"/>
        <end position="177"/>
    </location>
</feature>
<dbReference type="Proteomes" id="UP001642540">
    <property type="component" value="Unassembled WGS sequence"/>
</dbReference>
<evidence type="ECO:0000313" key="2">
    <source>
        <dbReference type="EMBL" id="CAL8083794.1"/>
    </source>
</evidence>
<feature type="transmembrane region" description="Helical" evidence="1">
    <location>
        <begin position="189"/>
        <end position="208"/>
    </location>
</feature>